<proteinExistence type="predicted"/>
<keyword evidence="1" id="KW-0812">Transmembrane</keyword>
<keyword evidence="1" id="KW-1133">Transmembrane helix</keyword>
<evidence type="ECO:0000256" key="1">
    <source>
        <dbReference type="SAM" id="Phobius"/>
    </source>
</evidence>
<evidence type="ECO:0000313" key="2">
    <source>
        <dbReference type="EMBL" id="QHT09911.1"/>
    </source>
</evidence>
<dbReference type="AlphaFoldDB" id="A0A6C0D013"/>
<protein>
    <submittedName>
        <fullName evidence="2">Uncharacterized protein</fullName>
    </submittedName>
</protein>
<feature type="transmembrane region" description="Helical" evidence="1">
    <location>
        <begin position="6"/>
        <end position="25"/>
    </location>
</feature>
<sequence length="145" mass="17006">MFFLYFLDICIIVWFVSAFFCSRSFKNKIKTQKTNESYSTSSSTTKKKEDEKDDIYTGYDKDYDLGYMPNYVSSPDTFPYNQQFYSSPQIQPLQDNPKCSFPENEAYFIQKSQISSAPSCRLSPLRMSFEKNPCDRPYVDLEPLI</sequence>
<keyword evidence="1" id="KW-0472">Membrane</keyword>
<dbReference type="EMBL" id="MN739518">
    <property type="protein sequence ID" value="QHT09911.1"/>
    <property type="molecule type" value="Genomic_DNA"/>
</dbReference>
<accession>A0A6C0D013</accession>
<organism evidence="2">
    <name type="scientific">viral metagenome</name>
    <dbReference type="NCBI Taxonomy" id="1070528"/>
    <lineage>
        <taxon>unclassified sequences</taxon>
        <taxon>metagenomes</taxon>
        <taxon>organismal metagenomes</taxon>
    </lineage>
</organism>
<reference evidence="2" key="1">
    <citation type="journal article" date="2020" name="Nature">
        <title>Giant virus diversity and host interactions through global metagenomics.</title>
        <authorList>
            <person name="Schulz F."/>
            <person name="Roux S."/>
            <person name="Paez-Espino D."/>
            <person name="Jungbluth S."/>
            <person name="Walsh D.A."/>
            <person name="Denef V.J."/>
            <person name="McMahon K.D."/>
            <person name="Konstantinidis K.T."/>
            <person name="Eloe-Fadrosh E.A."/>
            <person name="Kyrpides N.C."/>
            <person name="Woyke T."/>
        </authorList>
    </citation>
    <scope>NUCLEOTIDE SEQUENCE</scope>
    <source>
        <strain evidence="2">GVMAG-M-3300023174-104</strain>
    </source>
</reference>
<name>A0A6C0D013_9ZZZZ</name>